<evidence type="ECO:0000256" key="1">
    <source>
        <dbReference type="ARBA" id="ARBA00022690"/>
    </source>
</evidence>
<sequence length="150" mass="16263">MNRILFVFLIGTLIFAGCQSAHLPQGSRRTDLAPAVTGRPAVQLDGSSGAFHSNVRQGQSFSVTLPGGEAEGYGGFEWILRDKEDFGVVRRNGERTFVEPSADLMVPAYYDFPFVAVARGQQTFVFDLIRPGIGAQSPTRTAVVNIIVTN</sequence>
<evidence type="ECO:0000313" key="4">
    <source>
        <dbReference type="Proteomes" id="UP001230986"/>
    </source>
</evidence>
<gene>
    <name evidence="3" type="ORF">QQ055_03800</name>
</gene>
<dbReference type="Gene3D" id="2.60.40.2020">
    <property type="match status" value="1"/>
</dbReference>
<dbReference type="EMBL" id="JASVEJ010000015">
    <property type="protein sequence ID" value="MDL5056595.1"/>
    <property type="molecule type" value="Genomic_DNA"/>
</dbReference>
<evidence type="ECO:0000313" key="3">
    <source>
        <dbReference type="EMBL" id="MDL5056595.1"/>
    </source>
</evidence>
<keyword evidence="4" id="KW-1185">Reference proteome</keyword>
<dbReference type="PROSITE" id="PS51257">
    <property type="entry name" value="PROKAR_LIPOPROTEIN"/>
    <property type="match status" value="1"/>
</dbReference>
<name>A0ABT7LYY9_9CYAN</name>
<organism evidence="3 4">
    <name type="scientific">Geitlerinema calcuttense NRMC-F 0142</name>
    <dbReference type="NCBI Taxonomy" id="2922238"/>
    <lineage>
        <taxon>Bacteria</taxon>
        <taxon>Bacillati</taxon>
        <taxon>Cyanobacteriota</taxon>
        <taxon>Cyanophyceae</taxon>
        <taxon>Geitlerinematales</taxon>
        <taxon>Geitlerinemataceae</taxon>
        <taxon>Geitlerinema</taxon>
    </lineage>
</organism>
<protein>
    <submittedName>
        <fullName evidence="3">Protease inhibitor I42 family protein</fullName>
    </submittedName>
</protein>
<dbReference type="SUPFAM" id="SSF141066">
    <property type="entry name" value="ICP-like"/>
    <property type="match status" value="1"/>
</dbReference>
<reference evidence="3 4" key="1">
    <citation type="submission" date="2023-06" db="EMBL/GenBank/DDBJ databases">
        <title>Whole genome sequence of Oscillatoria calcuttensis NRMC-F 0142.</title>
        <authorList>
            <person name="Shakena Fathima T."/>
            <person name="Muralitharan G."/>
            <person name="Thajuddin N."/>
        </authorList>
    </citation>
    <scope>NUCLEOTIDE SEQUENCE [LARGE SCALE GENOMIC DNA]</scope>
    <source>
        <strain evidence="3 4">NRMC-F 0142</strain>
    </source>
</reference>
<dbReference type="GO" id="GO:0030414">
    <property type="term" value="F:peptidase inhibitor activity"/>
    <property type="evidence" value="ECO:0007669"/>
    <property type="project" value="UniProtKB-KW"/>
</dbReference>
<proteinExistence type="predicted"/>
<dbReference type="RefSeq" id="WP_284474909.1">
    <property type="nucleotide sequence ID" value="NZ_JASVEJ010000015.1"/>
</dbReference>
<keyword evidence="2" id="KW-0789">Thiol protease inhibitor</keyword>
<keyword evidence="1 3" id="KW-0646">Protease inhibitor</keyword>
<accession>A0ABT7LYY9</accession>
<dbReference type="Proteomes" id="UP001230986">
    <property type="component" value="Unassembled WGS sequence"/>
</dbReference>
<comment type="caution">
    <text evidence="3">The sequence shown here is derived from an EMBL/GenBank/DDBJ whole genome shotgun (WGS) entry which is preliminary data.</text>
</comment>
<evidence type="ECO:0000256" key="2">
    <source>
        <dbReference type="ARBA" id="ARBA00022704"/>
    </source>
</evidence>
<dbReference type="InterPro" id="IPR036331">
    <property type="entry name" value="Chagasin-like_sf"/>
</dbReference>